<evidence type="ECO:0000256" key="7">
    <source>
        <dbReference type="ARBA" id="ARBA00068674"/>
    </source>
</evidence>
<dbReference type="KEGG" id="lue:DCD74_08485"/>
<feature type="binding site" evidence="9">
    <location>
        <position position="282"/>
    </location>
    <ligand>
        <name>FAD</name>
        <dbReference type="ChEBI" id="CHEBI:57692"/>
    </ligand>
</feature>
<dbReference type="CDD" id="cd01715">
    <property type="entry name" value="ETF_alpha"/>
    <property type="match status" value="1"/>
</dbReference>
<dbReference type="FunFam" id="3.40.50.1220:FF:000001">
    <property type="entry name" value="Electron transfer flavoprotein, alpha subunit"/>
    <property type="match status" value="1"/>
</dbReference>
<evidence type="ECO:0000259" key="10">
    <source>
        <dbReference type="SMART" id="SM00893"/>
    </source>
</evidence>
<evidence type="ECO:0000313" key="11">
    <source>
        <dbReference type="EMBL" id="AXA84721.1"/>
    </source>
</evidence>
<dbReference type="EMBL" id="CP029556">
    <property type="protein sequence ID" value="AXA84721.1"/>
    <property type="molecule type" value="Genomic_DNA"/>
</dbReference>
<dbReference type="GO" id="GO:0050660">
    <property type="term" value="F:flavin adenine dinucleotide binding"/>
    <property type="evidence" value="ECO:0007669"/>
    <property type="project" value="InterPro"/>
</dbReference>
<accession>A0A344J6R1</accession>
<dbReference type="Gene3D" id="3.40.50.620">
    <property type="entry name" value="HUPs"/>
    <property type="match status" value="1"/>
</dbReference>
<evidence type="ECO:0000313" key="12">
    <source>
        <dbReference type="Proteomes" id="UP000251842"/>
    </source>
</evidence>
<keyword evidence="4 9" id="KW-0274">FAD</keyword>
<dbReference type="GO" id="GO:0009055">
    <property type="term" value="F:electron transfer activity"/>
    <property type="evidence" value="ECO:0007669"/>
    <property type="project" value="InterPro"/>
</dbReference>
<dbReference type="AlphaFoldDB" id="A0A344J6R1"/>
<dbReference type="PANTHER" id="PTHR43153:SF1">
    <property type="entry name" value="ELECTRON TRANSFER FLAVOPROTEIN SUBUNIT ALPHA, MITOCHONDRIAL"/>
    <property type="match status" value="1"/>
</dbReference>
<proteinExistence type="inferred from homology"/>
<dbReference type="InterPro" id="IPR018206">
    <property type="entry name" value="ETF_asu_C_CS"/>
</dbReference>
<dbReference type="InterPro" id="IPR001308">
    <property type="entry name" value="ETF_a/FixB"/>
</dbReference>
<dbReference type="Pfam" id="PF00766">
    <property type="entry name" value="ETF_alpha"/>
    <property type="match status" value="1"/>
</dbReference>
<dbReference type="SMART" id="SM00893">
    <property type="entry name" value="ETF"/>
    <property type="match status" value="1"/>
</dbReference>
<dbReference type="Proteomes" id="UP000251842">
    <property type="component" value="Chromosome"/>
</dbReference>
<dbReference type="RefSeq" id="WP_112926934.1">
    <property type="nucleotide sequence ID" value="NZ_CP029556.1"/>
</dbReference>
<dbReference type="SUPFAM" id="SSF52467">
    <property type="entry name" value="DHS-like NAD/FAD-binding domain"/>
    <property type="match status" value="1"/>
</dbReference>
<sequence length="313" mass="31999">MAKVLIVAEHLDGKLNAATAKCVSAALALAPESIDVLVLASDPTAIARDAARLEGVSRVLAVANPANEHAISQVLAPQVAQIAAEYTHVFGPSTTFGKDLMPCIAALLGVAQISDLMAVEGTHTFKRPIYAGNAIVTVETPADQIVVATIRTASWLEAATGNDALVEAVGVDVPLPSHTRHVGLQAGKSDRPDLQSARRVVSGGRGVGSAENFSVVYALADALGAAVGASRAAVDAGYVPNDMQVGQTGKIISPELYIAIGISGAIQHLTGIKDAGTIVAINKDADAPIFEIADVGLVGDLFEILPQLKAALG</sequence>
<gene>
    <name evidence="11" type="ORF">DCD74_08485</name>
</gene>
<feature type="domain" description="Electron transfer flavoprotein alpha/beta-subunit N-terminal" evidence="10">
    <location>
        <begin position="4"/>
        <end position="179"/>
    </location>
</feature>
<evidence type="ECO:0000256" key="8">
    <source>
        <dbReference type="ARBA" id="ARBA00079299"/>
    </source>
</evidence>
<dbReference type="InterPro" id="IPR014730">
    <property type="entry name" value="ETF_a/b_N"/>
</dbReference>
<keyword evidence="12" id="KW-1185">Reference proteome</keyword>
<dbReference type="OrthoDB" id="9770286at2"/>
<evidence type="ECO:0000256" key="9">
    <source>
        <dbReference type="PIRSR" id="PIRSR000089-1"/>
    </source>
</evidence>
<comment type="cofactor">
    <cofactor evidence="9">
        <name>FAD</name>
        <dbReference type="ChEBI" id="CHEBI:57692"/>
    </cofactor>
    <text evidence="9">Binds 1 FAD per dimer.</text>
</comment>
<feature type="binding site" evidence="9">
    <location>
        <position position="205"/>
    </location>
    <ligand>
        <name>FAD</name>
        <dbReference type="ChEBI" id="CHEBI:57692"/>
    </ligand>
</feature>
<dbReference type="SUPFAM" id="SSF52402">
    <property type="entry name" value="Adenine nucleotide alpha hydrolases-like"/>
    <property type="match status" value="1"/>
</dbReference>
<dbReference type="InterPro" id="IPR033947">
    <property type="entry name" value="ETF_alpha_N"/>
</dbReference>
<evidence type="ECO:0000256" key="5">
    <source>
        <dbReference type="ARBA" id="ARBA00022982"/>
    </source>
</evidence>
<dbReference type="PROSITE" id="PS00696">
    <property type="entry name" value="ETF_ALPHA"/>
    <property type="match status" value="1"/>
</dbReference>
<organism evidence="11 12">
    <name type="scientific">Solilutibacter oculi</name>
    <dbReference type="NCBI Taxonomy" id="2698682"/>
    <lineage>
        <taxon>Bacteria</taxon>
        <taxon>Pseudomonadati</taxon>
        <taxon>Pseudomonadota</taxon>
        <taxon>Gammaproteobacteria</taxon>
        <taxon>Lysobacterales</taxon>
        <taxon>Lysobacteraceae</taxon>
        <taxon>Solilutibacter</taxon>
    </lineage>
</organism>
<evidence type="ECO:0000256" key="1">
    <source>
        <dbReference type="ARBA" id="ARBA00005817"/>
    </source>
</evidence>
<dbReference type="PANTHER" id="PTHR43153">
    <property type="entry name" value="ELECTRON TRANSFER FLAVOPROTEIN ALPHA"/>
    <property type="match status" value="1"/>
</dbReference>
<name>A0A344J6R1_9GAMM</name>
<evidence type="ECO:0000256" key="3">
    <source>
        <dbReference type="ARBA" id="ARBA00022630"/>
    </source>
</evidence>
<dbReference type="PIRSF" id="PIRSF000089">
    <property type="entry name" value="Electra_flavoP_a"/>
    <property type="match status" value="1"/>
</dbReference>
<keyword evidence="3" id="KW-0285">Flavoprotein</keyword>
<evidence type="ECO:0000256" key="2">
    <source>
        <dbReference type="ARBA" id="ARBA00022448"/>
    </source>
</evidence>
<keyword evidence="5" id="KW-0249">Electron transport</keyword>
<evidence type="ECO:0000256" key="4">
    <source>
        <dbReference type="ARBA" id="ARBA00022827"/>
    </source>
</evidence>
<comment type="function">
    <text evidence="6">The electron transfer flavoprotein serves as a specific electron acceptor for other dehydrogenases. It transfers the electrons to the main respiratory chain via ETF-ubiquinone oxidoreductase (ETF dehydrogenase).</text>
</comment>
<dbReference type="Pfam" id="PF01012">
    <property type="entry name" value="ETF"/>
    <property type="match status" value="1"/>
</dbReference>
<dbReference type="Gene3D" id="3.40.50.1220">
    <property type="entry name" value="TPP-binding domain"/>
    <property type="match status" value="1"/>
</dbReference>
<dbReference type="GO" id="GO:0033539">
    <property type="term" value="P:fatty acid beta-oxidation using acyl-CoA dehydrogenase"/>
    <property type="evidence" value="ECO:0007669"/>
    <property type="project" value="TreeGrafter"/>
</dbReference>
<dbReference type="InterPro" id="IPR014731">
    <property type="entry name" value="ETF_asu_C"/>
</dbReference>
<dbReference type="InterPro" id="IPR029035">
    <property type="entry name" value="DHS-like_NAD/FAD-binding_dom"/>
</dbReference>
<evidence type="ECO:0000256" key="6">
    <source>
        <dbReference type="ARBA" id="ARBA00025649"/>
    </source>
</evidence>
<keyword evidence="2" id="KW-0813">Transport</keyword>
<dbReference type="InterPro" id="IPR014729">
    <property type="entry name" value="Rossmann-like_a/b/a_fold"/>
</dbReference>
<protein>
    <recommendedName>
        <fullName evidence="7">Electron transfer flavoprotein subunit alpha</fullName>
    </recommendedName>
    <alternativeName>
        <fullName evidence="8">Electron transfer flavoprotein large subunit</fullName>
    </alternativeName>
</protein>
<comment type="similarity">
    <text evidence="1">Belongs to the ETF alpha-subunit/FixB family.</text>
</comment>
<feature type="binding site" evidence="9">
    <location>
        <begin position="244"/>
        <end position="248"/>
    </location>
    <ligand>
        <name>FAD</name>
        <dbReference type="ChEBI" id="CHEBI:57692"/>
    </ligand>
</feature>
<reference evidence="12" key="1">
    <citation type="submission" date="2018-05" db="EMBL/GenBank/DDBJ databases">
        <title>Luteimonas pekinense sp. nov., isolated from human Meibomian gland secretions, Beijing, China.</title>
        <authorList>
            <person name="Wen T."/>
            <person name="Bai H."/>
            <person name="Lv H."/>
        </authorList>
    </citation>
    <scope>NUCLEOTIDE SEQUENCE [LARGE SCALE GENOMIC DNA]</scope>
    <source>
        <strain evidence="12">83-4</strain>
    </source>
</reference>
<feature type="binding site" evidence="9">
    <location>
        <begin position="230"/>
        <end position="231"/>
    </location>
    <ligand>
        <name>FAD</name>
        <dbReference type="ChEBI" id="CHEBI:57692"/>
    </ligand>
</feature>
<feature type="binding site" evidence="9">
    <location>
        <begin position="261"/>
        <end position="268"/>
    </location>
    <ligand>
        <name>FAD</name>
        <dbReference type="ChEBI" id="CHEBI:57692"/>
    </ligand>
</feature>